<reference evidence="2 5" key="2">
    <citation type="submission" date="2018-12" db="EMBL/GenBank/DDBJ databases">
        <title>Comparitive functional genomics of dry heat resistant strains isolated from the viking spacecraft.</title>
        <authorList>
            <person name="Seuylemezian A."/>
            <person name="Vaishampayan P."/>
        </authorList>
    </citation>
    <scope>NUCLEOTIDE SEQUENCE [LARGE SCALE GENOMIC DNA]</scope>
    <source>
        <strain evidence="2 5">M6-11</strain>
    </source>
</reference>
<evidence type="ECO:0000313" key="5">
    <source>
        <dbReference type="Proteomes" id="UP000272481"/>
    </source>
</evidence>
<evidence type="ECO:0000313" key="2">
    <source>
        <dbReference type="EMBL" id="RSK36635.1"/>
    </source>
</evidence>
<dbReference type="PANTHER" id="PTHR39174:SF1">
    <property type="entry name" value="INNER MEMBRANE PROTEIN"/>
    <property type="match status" value="1"/>
</dbReference>
<proteinExistence type="predicted"/>
<dbReference type="RefSeq" id="WP_092094104.1">
    <property type="nucleotide sequence ID" value="NZ_FNAR01000002.1"/>
</dbReference>
<dbReference type="Proteomes" id="UP000198823">
    <property type="component" value="Unassembled WGS sequence"/>
</dbReference>
<feature type="transmembrane region" description="Helical" evidence="1">
    <location>
        <begin position="18"/>
        <end position="37"/>
    </location>
</feature>
<dbReference type="Proteomes" id="UP000272481">
    <property type="component" value="Unassembled WGS sequence"/>
</dbReference>
<dbReference type="PANTHER" id="PTHR39174">
    <property type="entry name" value="INNER MEMBRANE PROTEIN-RELATED"/>
    <property type="match status" value="1"/>
</dbReference>
<reference evidence="3 4" key="1">
    <citation type="submission" date="2016-10" db="EMBL/GenBank/DDBJ databases">
        <authorList>
            <person name="de Groot N.N."/>
        </authorList>
    </citation>
    <scope>NUCLEOTIDE SEQUENCE [LARGE SCALE GENOMIC DNA]</scope>
    <source>
        <strain evidence="3 4">CGMCC 1.6762</strain>
    </source>
</reference>
<dbReference type="Pfam" id="PF06196">
    <property type="entry name" value="DUF997"/>
    <property type="match status" value="1"/>
</dbReference>
<feature type="transmembrane region" description="Helical" evidence="1">
    <location>
        <begin position="57"/>
        <end position="80"/>
    </location>
</feature>
<protein>
    <submittedName>
        <fullName evidence="2">DUF997 family protein</fullName>
    </submittedName>
    <submittedName>
        <fullName evidence="3">Uncharacterized membrane protein YhdT</fullName>
    </submittedName>
</protein>
<dbReference type="EMBL" id="RWGW01000003">
    <property type="protein sequence ID" value="RSK36635.1"/>
    <property type="molecule type" value="Genomic_DNA"/>
</dbReference>
<gene>
    <name evidence="2" type="ORF">EJA12_02490</name>
    <name evidence="3" type="ORF">SAMN04488126_10268</name>
</gene>
<name>A0A1G6YUK2_9BACL</name>
<keyword evidence="1" id="KW-0472">Membrane</keyword>
<sequence length="92" mass="10854">MVKKETGDRRFRVAHREAWIGVGLALFNFIWWFGFAYGLGSRPVEEYTYIWGLPDWFFYSCVLGFVVVAVLVAIVVRFFFTEVPFEEEEDAR</sequence>
<keyword evidence="1" id="KW-0812">Transmembrane</keyword>
<keyword evidence="1" id="KW-1133">Transmembrane helix</keyword>
<accession>A0A1G6YUK2</accession>
<dbReference type="EMBL" id="FNAR01000002">
    <property type="protein sequence ID" value="SDD93256.1"/>
    <property type="molecule type" value="Genomic_DNA"/>
</dbReference>
<organism evidence="3 4">
    <name type="scientific">Bhargavaea beijingensis</name>
    <dbReference type="NCBI Taxonomy" id="426756"/>
    <lineage>
        <taxon>Bacteria</taxon>
        <taxon>Bacillati</taxon>
        <taxon>Bacillota</taxon>
        <taxon>Bacilli</taxon>
        <taxon>Bacillales</taxon>
        <taxon>Caryophanaceae</taxon>
        <taxon>Bhargavaea</taxon>
    </lineage>
</organism>
<dbReference type="InterPro" id="IPR010398">
    <property type="entry name" value="DUF997"/>
</dbReference>
<keyword evidence="5" id="KW-1185">Reference proteome</keyword>
<dbReference type="AlphaFoldDB" id="A0A1G6YUK2"/>
<dbReference type="OrthoDB" id="1752893at2"/>
<evidence type="ECO:0000313" key="3">
    <source>
        <dbReference type="EMBL" id="SDD93256.1"/>
    </source>
</evidence>
<dbReference type="STRING" id="426756.SAMN04488126_10268"/>
<evidence type="ECO:0000256" key="1">
    <source>
        <dbReference type="SAM" id="Phobius"/>
    </source>
</evidence>
<evidence type="ECO:0000313" key="4">
    <source>
        <dbReference type="Proteomes" id="UP000198823"/>
    </source>
</evidence>